<evidence type="ECO:0000256" key="1">
    <source>
        <dbReference type="SAM" id="MobiDB-lite"/>
    </source>
</evidence>
<evidence type="ECO:0000313" key="3">
    <source>
        <dbReference type="Proteomes" id="UP000030753"/>
    </source>
</evidence>
<feature type="region of interest" description="Disordered" evidence="1">
    <location>
        <begin position="41"/>
        <end position="67"/>
    </location>
</feature>
<feature type="compositionally biased region" description="Polar residues" evidence="1">
    <location>
        <begin position="57"/>
        <end position="67"/>
    </location>
</feature>
<dbReference type="EMBL" id="KI928679">
    <property type="protein sequence ID" value="EWY79232.1"/>
    <property type="molecule type" value="Genomic_DNA"/>
</dbReference>
<feature type="region of interest" description="Disordered" evidence="1">
    <location>
        <begin position="1"/>
        <end position="28"/>
    </location>
</feature>
<feature type="compositionally biased region" description="Basic residues" evidence="1">
    <location>
        <begin position="14"/>
        <end position="27"/>
    </location>
</feature>
<dbReference type="AlphaFoldDB" id="W9HAE5"/>
<evidence type="ECO:0000313" key="2">
    <source>
        <dbReference type="EMBL" id="EWY79232.1"/>
    </source>
</evidence>
<proteinExistence type="predicted"/>
<protein>
    <submittedName>
        <fullName evidence="2">Uncharacterized protein</fullName>
    </submittedName>
</protein>
<reference evidence="2 3" key="1">
    <citation type="submission" date="2011-06" db="EMBL/GenBank/DDBJ databases">
        <title>The Genome Sequence of Fusarium oxysporum FOSC 3-a.</title>
        <authorList>
            <consortium name="The Broad Institute Genome Sequencing Platform"/>
            <person name="Ma L.-J."/>
            <person name="Gale L.R."/>
            <person name="Schwartz D.C."/>
            <person name="Zhou S."/>
            <person name="Corby-Kistler H."/>
            <person name="Young S.K."/>
            <person name="Zeng Q."/>
            <person name="Gargeya S."/>
            <person name="Fitzgerald M."/>
            <person name="Haas B."/>
            <person name="Abouelleil A."/>
            <person name="Alvarado L."/>
            <person name="Arachchi H.M."/>
            <person name="Berlin A."/>
            <person name="Brown A."/>
            <person name="Chapman S.B."/>
            <person name="Chen Z."/>
            <person name="Dunbar C."/>
            <person name="Freedman E."/>
            <person name="Gearin G."/>
            <person name="Gellesch M."/>
            <person name="Goldberg J."/>
            <person name="Griggs A."/>
            <person name="Gujja S."/>
            <person name="Heiman D."/>
            <person name="Howarth C."/>
            <person name="Larson L."/>
            <person name="Lui A."/>
            <person name="MacDonald P.J.P."/>
            <person name="Mehta T."/>
            <person name="Montmayeur A."/>
            <person name="Murphy C."/>
            <person name="Neiman D."/>
            <person name="Pearson M."/>
            <person name="Priest M."/>
            <person name="Roberts A."/>
            <person name="Saif S."/>
            <person name="Shea T."/>
            <person name="Shenoy N."/>
            <person name="Sisk P."/>
            <person name="Stolte C."/>
            <person name="Sykes S."/>
            <person name="Wortman J."/>
            <person name="Nusbaum C."/>
            <person name="Birren B."/>
        </authorList>
    </citation>
    <scope>NUCLEOTIDE SEQUENCE [LARGE SCALE GENOMIC DNA]</scope>
    <source>
        <strain evidence="2 3">FOSC 3-a</strain>
    </source>
</reference>
<dbReference type="Proteomes" id="UP000030753">
    <property type="component" value="Unassembled WGS sequence"/>
</dbReference>
<accession>W9HAE5</accession>
<sequence length="198" mass="21310">MRRSSGSGASTQRSRLRSRSGISRRRRQWNDTALTGSGIYATAPASGRLDGRGPRRSTVSGSQTSSGDIWSTSYGSLISWPITIREEKRIRGREGGSCSNSRIKRATAIERERQFQTPISIAISIAMLIAMSITMSLRLIKPSAASASVASSRSWAGSNTATRCCTSRPCWASRRTATGSRRTRTPAFWPASCGAAGC</sequence>
<gene>
    <name evidence="2" type="ORF">FOYG_17590</name>
</gene>
<name>W9HAE5_FUSOX</name>
<dbReference type="HOGENOM" id="CLU_1428030_0_0_1"/>
<organism evidence="2 3">
    <name type="scientific">Fusarium oxysporum NRRL 32931</name>
    <dbReference type="NCBI Taxonomy" id="660029"/>
    <lineage>
        <taxon>Eukaryota</taxon>
        <taxon>Fungi</taxon>
        <taxon>Dikarya</taxon>
        <taxon>Ascomycota</taxon>
        <taxon>Pezizomycotina</taxon>
        <taxon>Sordariomycetes</taxon>
        <taxon>Hypocreomycetidae</taxon>
        <taxon>Hypocreales</taxon>
        <taxon>Nectriaceae</taxon>
        <taxon>Fusarium</taxon>
        <taxon>Fusarium oxysporum species complex</taxon>
    </lineage>
</organism>
<feature type="compositionally biased region" description="Polar residues" evidence="1">
    <location>
        <begin position="1"/>
        <end position="12"/>
    </location>
</feature>